<organism evidence="2 3">
    <name type="scientific">Gottfriedia luciferensis</name>
    <dbReference type="NCBI Taxonomy" id="178774"/>
    <lineage>
        <taxon>Bacteria</taxon>
        <taxon>Bacillati</taxon>
        <taxon>Bacillota</taxon>
        <taxon>Bacilli</taxon>
        <taxon>Bacillales</taxon>
        <taxon>Bacillaceae</taxon>
        <taxon>Gottfriedia</taxon>
    </lineage>
</organism>
<evidence type="ECO:0000313" key="2">
    <source>
        <dbReference type="EMBL" id="ODG90742.1"/>
    </source>
</evidence>
<keyword evidence="3" id="KW-1185">Reference proteome</keyword>
<proteinExistence type="predicted"/>
<dbReference type="EMBL" id="MDKC01000033">
    <property type="protein sequence ID" value="ODG90742.1"/>
    <property type="molecule type" value="Genomic_DNA"/>
</dbReference>
<dbReference type="PANTHER" id="PTHR43415:SF3">
    <property type="entry name" value="GNAT-FAMILY ACETYLTRANSFERASE"/>
    <property type="match status" value="1"/>
</dbReference>
<dbReference type="RefSeq" id="WP_069034609.1">
    <property type="nucleotide sequence ID" value="NZ_MDKC01000033.1"/>
</dbReference>
<dbReference type="SUPFAM" id="SSF55729">
    <property type="entry name" value="Acyl-CoA N-acyltransferases (Nat)"/>
    <property type="match status" value="1"/>
</dbReference>
<feature type="domain" description="N-acetyltransferase" evidence="1">
    <location>
        <begin position="7"/>
        <end position="172"/>
    </location>
</feature>
<protein>
    <recommendedName>
        <fullName evidence="1">N-acetyltransferase domain-containing protein</fullName>
    </recommendedName>
</protein>
<accession>A0ABX2ZMZ1</accession>
<comment type="caution">
    <text evidence="2">The sequence shown here is derived from an EMBL/GenBank/DDBJ whole genome shotgun (WGS) entry which is preliminary data.</text>
</comment>
<dbReference type="Gene3D" id="3.40.630.30">
    <property type="match status" value="1"/>
</dbReference>
<dbReference type="CDD" id="cd04301">
    <property type="entry name" value="NAT_SF"/>
    <property type="match status" value="1"/>
</dbReference>
<gene>
    <name evidence="2" type="ORF">BED47_09840</name>
</gene>
<reference evidence="2 3" key="1">
    <citation type="submission" date="2016-07" db="EMBL/GenBank/DDBJ databases">
        <authorList>
            <person name="Townsley L."/>
            <person name="Shank E.A."/>
        </authorList>
    </citation>
    <scope>NUCLEOTIDE SEQUENCE [LARGE SCALE GENOMIC DNA]</scope>
    <source>
        <strain evidence="2 3">CH01</strain>
    </source>
</reference>
<sequence>MNQGGLINIRQVLPSDIPIMHKWECDDEIGKLVGIEKPRSLDEMVQGYEKYFDGLKPNLHLFTIENNGICVGRIELGNLDQENHHAAFGIVIGDHSMQNKGIGSFALNYLLNYAFNELKLIKIYGEVYDYNIVSQKFLTKLGFHLDGILRKHEFFKGAHRNMHQYSMLKEEYNLSQV</sequence>
<dbReference type="InterPro" id="IPR016181">
    <property type="entry name" value="Acyl_CoA_acyltransferase"/>
</dbReference>
<dbReference type="Proteomes" id="UP000094580">
    <property type="component" value="Unassembled WGS sequence"/>
</dbReference>
<dbReference type="PANTHER" id="PTHR43415">
    <property type="entry name" value="SPERMIDINE N(1)-ACETYLTRANSFERASE"/>
    <property type="match status" value="1"/>
</dbReference>
<evidence type="ECO:0000259" key="1">
    <source>
        <dbReference type="PROSITE" id="PS51186"/>
    </source>
</evidence>
<dbReference type="PROSITE" id="PS51186">
    <property type="entry name" value="GNAT"/>
    <property type="match status" value="1"/>
</dbReference>
<evidence type="ECO:0000313" key="3">
    <source>
        <dbReference type="Proteomes" id="UP000094580"/>
    </source>
</evidence>
<dbReference type="Pfam" id="PF13302">
    <property type="entry name" value="Acetyltransf_3"/>
    <property type="match status" value="1"/>
</dbReference>
<name>A0ABX2ZMZ1_9BACI</name>
<dbReference type="InterPro" id="IPR000182">
    <property type="entry name" value="GNAT_dom"/>
</dbReference>